<comment type="caution">
    <text evidence="1">The sequence shown here is derived from an EMBL/GenBank/DDBJ whole genome shotgun (WGS) entry which is preliminary data.</text>
</comment>
<evidence type="ECO:0000313" key="2">
    <source>
        <dbReference type="Proteomes" id="UP000789405"/>
    </source>
</evidence>
<sequence length="63" mass="7326">MVVGAWYYYYREGGNQSNAIVLFKRKRNTEIMKLIVLEYQTGKGEGKETLPYQECCSVVLLKD</sequence>
<dbReference type="AlphaFoldDB" id="A0A9N8YZ12"/>
<keyword evidence="2" id="KW-1185">Reference proteome</keyword>
<protein>
    <submittedName>
        <fullName evidence="1">19710_t:CDS:1</fullName>
    </submittedName>
</protein>
<dbReference type="Proteomes" id="UP000789405">
    <property type="component" value="Unassembled WGS sequence"/>
</dbReference>
<accession>A0A9N8YZ12</accession>
<evidence type="ECO:0000313" key="1">
    <source>
        <dbReference type="EMBL" id="CAG8455324.1"/>
    </source>
</evidence>
<proteinExistence type="predicted"/>
<reference evidence="1" key="1">
    <citation type="submission" date="2021-06" db="EMBL/GenBank/DDBJ databases">
        <authorList>
            <person name="Kallberg Y."/>
            <person name="Tangrot J."/>
            <person name="Rosling A."/>
        </authorList>
    </citation>
    <scope>NUCLEOTIDE SEQUENCE</scope>
    <source>
        <strain evidence="1">MA453B</strain>
    </source>
</reference>
<gene>
    <name evidence="1" type="ORF">DERYTH_LOCUS734</name>
</gene>
<dbReference type="EMBL" id="CAJVPY010000172">
    <property type="protein sequence ID" value="CAG8455324.1"/>
    <property type="molecule type" value="Genomic_DNA"/>
</dbReference>
<name>A0A9N8YZ12_9GLOM</name>
<organism evidence="1 2">
    <name type="scientific">Dentiscutata erythropus</name>
    <dbReference type="NCBI Taxonomy" id="1348616"/>
    <lineage>
        <taxon>Eukaryota</taxon>
        <taxon>Fungi</taxon>
        <taxon>Fungi incertae sedis</taxon>
        <taxon>Mucoromycota</taxon>
        <taxon>Glomeromycotina</taxon>
        <taxon>Glomeromycetes</taxon>
        <taxon>Diversisporales</taxon>
        <taxon>Gigasporaceae</taxon>
        <taxon>Dentiscutata</taxon>
    </lineage>
</organism>